<evidence type="ECO:0000313" key="2">
    <source>
        <dbReference type="EMBL" id="CAI9166680.1"/>
    </source>
</evidence>
<gene>
    <name evidence="2" type="ORF">MRATA1EN1_LOCUS15642</name>
</gene>
<keyword evidence="3" id="KW-1185">Reference proteome</keyword>
<accession>A0ABN8YYJ0</accession>
<sequence length="202" mass="20817">MLCIPSGRSAGPGVGARSAAGARQLRGTGCLGSPPASALYRGASGWSHLLAQWARFPDSLPQFSWRRTSLRPPAPAQTGALTTGDLCTTFEQAPPLLLSPGAVSSETGGCYQALRSSCDCCVDSSSSRSAESSDSKSNALADQSTHLARAGHPAGSQGTLPPQALRAEGYSGVRQLALQSPALMMALALIKLLRVILKQARG</sequence>
<dbReference type="EMBL" id="OX459962">
    <property type="protein sequence ID" value="CAI9166680.1"/>
    <property type="molecule type" value="Genomic_DNA"/>
</dbReference>
<evidence type="ECO:0000256" key="1">
    <source>
        <dbReference type="SAM" id="MobiDB-lite"/>
    </source>
</evidence>
<feature type="region of interest" description="Disordered" evidence="1">
    <location>
        <begin position="127"/>
        <end position="163"/>
    </location>
</feature>
<evidence type="ECO:0000313" key="3">
    <source>
        <dbReference type="Proteomes" id="UP001176941"/>
    </source>
</evidence>
<protein>
    <submittedName>
        <fullName evidence="2">Uncharacterized protein</fullName>
    </submittedName>
</protein>
<reference evidence="2" key="1">
    <citation type="submission" date="2023-04" db="EMBL/GenBank/DDBJ databases">
        <authorList>
            <consortium name="ELIXIR-Norway"/>
        </authorList>
    </citation>
    <scope>NUCLEOTIDE SEQUENCE [LARGE SCALE GENOMIC DNA]</scope>
</reference>
<proteinExistence type="predicted"/>
<name>A0ABN8YYJ0_RANTA</name>
<dbReference type="Proteomes" id="UP001176941">
    <property type="component" value="Chromosome 26"/>
</dbReference>
<feature type="compositionally biased region" description="Low complexity" evidence="1">
    <location>
        <begin position="127"/>
        <end position="137"/>
    </location>
</feature>
<organism evidence="2 3">
    <name type="scientific">Rangifer tarandus platyrhynchus</name>
    <name type="common">Svalbard reindeer</name>
    <dbReference type="NCBI Taxonomy" id="3082113"/>
    <lineage>
        <taxon>Eukaryota</taxon>
        <taxon>Metazoa</taxon>
        <taxon>Chordata</taxon>
        <taxon>Craniata</taxon>
        <taxon>Vertebrata</taxon>
        <taxon>Euteleostomi</taxon>
        <taxon>Mammalia</taxon>
        <taxon>Eutheria</taxon>
        <taxon>Laurasiatheria</taxon>
        <taxon>Artiodactyla</taxon>
        <taxon>Ruminantia</taxon>
        <taxon>Pecora</taxon>
        <taxon>Cervidae</taxon>
        <taxon>Odocoileinae</taxon>
        <taxon>Rangifer</taxon>
    </lineage>
</organism>